<dbReference type="EMBL" id="QJJR01000006">
    <property type="protein sequence ID" value="PXW90992.1"/>
    <property type="molecule type" value="Genomic_DNA"/>
</dbReference>
<proteinExistence type="predicted"/>
<gene>
    <name evidence="1" type="ORF">DES38_10626</name>
</gene>
<dbReference type="Proteomes" id="UP000247922">
    <property type="component" value="Unassembled WGS sequence"/>
</dbReference>
<accession>A0A2V3WA77</accession>
<evidence type="ECO:0000313" key="1">
    <source>
        <dbReference type="EMBL" id="PXW90992.1"/>
    </source>
</evidence>
<keyword evidence="2" id="KW-1185">Reference proteome</keyword>
<sequence length="228" mass="26426">MISDNGSSIISAFFRVFSKEIKLADAHHFLDIADKSKSKKQCENEYKSAKYDLLDWGHHIGYETQNLYKLAYFVLKEVFETQQFHKEVKTTTHTYKDWAKNPIDYPLASRDKGIHQVDCTTDLSALEPKDIAKMVMNVTDNSTNSFMQQIRRNLSILERPLMTASGDGKSYIYANFNPKYAQYVLTILRTCYNFCLSYKTPNGKKLTPAQRIGITDKQFNLEDIIYLR</sequence>
<organism evidence="1 2">
    <name type="scientific">Streptohalobacillus salinus</name>
    <dbReference type="NCBI Taxonomy" id="621096"/>
    <lineage>
        <taxon>Bacteria</taxon>
        <taxon>Bacillati</taxon>
        <taxon>Bacillota</taxon>
        <taxon>Bacilli</taxon>
        <taxon>Bacillales</taxon>
        <taxon>Bacillaceae</taxon>
        <taxon>Streptohalobacillus</taxon>
    </lineage>
</organism>
<dbReference type="AlphaFoldDB" id="A0A2V3WA77"/>
<protein>
    <submittedName>
        <fullName evidence="1">Uncharacterized protein</fullName>
    </submittedName>
</protein>
<comment type="caution">
    <text evidence="1">The sequence shown here is derived from an EMBL/GenBank/DDBJ whole genome shotgun (WGS) entry which is preliminary data.</text>
</comment>
<name>A0A2V3WA77_9BACI</name>
<reference evidence="1 2" key="1">
    <citation type="submission" date="2018-05" db="EMBL/GenBank/DDBJ databases">
        <title>Genomic Encyclopedia of Type Strains, Phase IV (KMG-IV): sequencing the most valuable type-strain genomes for metagenomic binning, comparative biology and taxonomic classification.</title>
        <authorList>
            <person name="Goeker M."/>
        </authorList>
    </citation>
    <scope>NUCLEOTIDE SEQUENCE [LARGE SCALE GENOMIC DNA]</scope>
    <source>
        <strain evidence="1 2">DSM 22440</strain>
    </source>
</reference>
<evidence type="ECO:0000313" key="2">
    <source>
        <dbReference type="Proteomes" id="UP000247922"/>
    </source>
</evidence>